<dbReference type="CDD" id="cd22744">
    <property type="entry name" value="OTU"/>
    <property type="match status" value="1"/>
</dbReference>
<dbReference type="GO" id="GO:0004843">
    <property type="term" value="F:cysteine-type deubiquitinase activity"/>
    <property type="evidence" value="ECO:0007669"/>
    <property type="project" value="TreeGrafter"/>
</dbReference>
<dbReference type="PANTHER" id="PTHR12419:SF7">
    <property type="entry name" value="OTU DOMAIN-CONTAINING PROTEIN 3"/>
    <property type="match status" value="1"/>
</dbReference>
<accession>A0A6C0LQQ6</accession>
<protein>
    <recommendedName>
        <fullName evidence="1">OTU domain-containing protein</fullName>
    </recommendedName>
</protein>
<dbReference type="InterPro" id="IPR038765">
    <property type="entry name" value="Papain-like_cys_pep_sf"/>
</dbReference>
<dbReference type="GO" id="GO:0016579">
    <property type="term" value="P:protein deubiquitination"/>
    <property type="evidence" value="ECO:0007669"/>
    <property type="project" value="TreeGrafter"/>
</dbReference>
<evidence type="ECO:0000259" key="1">
    <source>
        <dbReference type="Pfam" id="PF02338"/>
    </source>
</evidence>
<dbReference type="Gene3D" id="3.90.70.80">
    <property type="match status" value="1"/>
</dbReference>
<dbReference type="EMBL" id="MN740541">
    <property type="protein sequence ID" value="QHU32763.1"/>
    <property type="molecule type" value="Genomic_DNA"/>
</dbReference>
<dbReference type="InterPro" id="IPR050704">
    <property type="entry name" value="Peptidase_C85-like"/>
</dbReference>
<dbReference type="InterPro" id="IPR003323">
    <property type="entry name" value="OTU_dom"/>
</dbReference>
<sequence length="124" mass="14575">MLSIDITYMSCLFNSLSAFIPKSSYDIRQDICNYLEQNHPLVEGLDTKFILDLENPNYIRDMRRTSTWGGANEIQAACSIWKMQIIVKNYRNHGQKDIEFVPVNQPYEKTVYVYWTGGHYEPIR</sequence>
<dbReference type="SUPFAM" id="SSF54001">
    <property type="entry name" value="Cysteine proteinases"/>
    <property type="match status" value="1"/>
</dbReference>
<organism evidence="2">
    <name type="scientific">viral metagenome</name>
    <dbReference type="NCBI Taxonomy" id="1070528"/>
    <lineage>
        <taxon>unclassified sequences</taxon>
        <taxon>metagenomes</taxon>
        <taxon>organismal metagenomes</taxon>
    </lineage>
</organism>
<dbReference type="Pfam" id="PF02338">
    <property type="entry name" value="OTU"/>
    <property type="match status" value="1"/>
</dbReference>
<evidence type="ECO:0000313" key="2">
    <source>
        <dbReference type="EMBL" id="QHU32763.1"/>
    </source>
</evidence>
<proteinExistence type="predicted"/>
<name>A0A6C0LQQ6_9ZZZZ</name>
<feature type="domain" description="OTU" evidence="1">
    <location>
        <begin position="11"/>
        <end position="110"/>
    </location>
</feature>
<dbReference type="AlphaFoldDB" id="A0A6C0LQQ6"/>
<reference evidence="2" key="1">
    <citation type="journal article" date="2020" name="Nature">
        <title>Giant virus diversity and host interactions through global metagenomics.</title>
        <authorList>
            <person name="Schulz F."/>
            <person name="Roux S."/>
            <person name="Paez-Espino D."/>
            <person name="Jungbluth S."/>
            <person name="Walsh D.A."/>
            <person name="Denef V.J."/>
            <person name="McMahon K.D."/>
            <person name="Konstantinidis K.T."/>
            <person name="Eloe-Fadrosh E.A."/>
            <person name="Kyrpides N.C."/>
            <person name="Woyke T."/>
        </authorList>
    </citation>
    <scope>NUCLEOTIDE SEQUENCE</scope>
    <source>
        <strain evidence="2">GVMAG-M-3300027969-2</strain>
    </source>
</reference>
<dbReference type="PANTHER" id="PTHR12419">
    <property type="entry name" value="OTU DOMAIN CONTAINING PROTEIN"/>
    <property type="match status" value="1"/>
</dbReference>